<dbReference type="AlphaFoldDB" id="A0A4C1ZYJ7"/>
<feature type="region of interest" description="Disordered" evidence="1">
    <location>
        <begin position="1"/>
        <end position="38"/>
    </location>
</feature>
<evidence type="ECO:0000256" key="1">
    <source>
        <dbReference type="SAM" id="MobiDB-lite"/>
    </source>
</evidence>
<name>A0A4C1ZYJ7_EUMVA</name>
<accession>A0A4C1ZYJ7</accession>
<evidence type="ECO:0000313" key="2">
    <source>
        <dbReference type="EMBL" id="GBP93090.1"/>
    </source>
</evidence>
<comment type="caution">
    <text evidence="2">The sequence shown here is derived from an EMBL/GenBank/DDBJ whole genome shotgun (WGS) entry which is preliminary data.</text>
</comment>
<proteinExistence type="predicted"/>
<keyword evidence="3" id="KW-1185">Reference proteome</keyword>
<sequence>MSLPVCTRRISHDTQDESRLKRNNSPSNLVGLGPPARNGRVRVHSLFVVAYIARGPGFRSCSPPSPLHTVFAERAVRRRRPIHDRQTRIRTNDNVPKRKKPTLVHEALALLKHWEKLKTKPEPKLSTRPELVPKA</sequence>
<dbReference type="EMBL" id="BGZK01002335">
    <property type="protein sequence ID" value="GBP93090.1"/>
    <property type="molecule type" value="Genomic_DNA"/>
</dbReference>
<evidence type="ECO:0000313" key="3">
    <source>
        <dbReference type="Proteomes" id="UP000299102"/>
    </source>
</evidence>
<gene>
    <name evidence="2" type="ORF">EVAR_63372_1</name>
</gene>
<feature type="compositionally biased region" description="Basic and acidic residues" evidence="1">
    <location>
        <begin position="10"/>
        <end position="20"/>
    </location>
</feature>
<protein>
    <submittedName>
        <fullName evidence="2">Uncharacterized protein</fullName>
    </submittedName>
</protein>
<dbReference type="Proteomes" id="UP000299102">
    <property type="component" value="Unassembled WGS sequence"/>
</dbReference>
<reference evidence="2 3" key="1">
    <citation type="journal article" date="2019" name="Commun. Biol.">
        <title>The bagworm genome reveals a unique fibroin gene that provides high tensile strength.</title>
        <authorList>
            <person name="Kono N."/>
            <person name="Nakamura H."/>
            <person name="Ohtoshi R."/>
            <person name="Tomita M."/>
            <person name="Numata K."/>
            <person name="Arakawa K."/>
        </authorList>
    </citation>
    <scope>NUCLEOTIDE SEQUENCE [LARGE SCALE GENOMIC DNA]</scope>
</reference>
<organism evidence="2 3">
    <name type="scientific">Eumeta variegata</name>
    <name type="common">Bagworm moth</name>
    <name type="synonym">Eumeta japonica</name>
    <dbReference type="NCBI Taxonomy" id="151549"/>
    <lineage>
        <taxon>Eukaryota</taxon>
        <taxon>Metazoa</taxon>
        <taxon>Ecdysozoa</taxon>
        <taxon>Arthropoda</taxon>
        <taxon>Hexapoda</taxon>
        <taxon>Insecta</taxon>
        <taxon>Pterygota</taxon>
        <taxon>Neoptera</taxon>
        <taxon>Endopterygota</taxon>
        <taxon>Lepidoptera</taxon>
        <taxon>Glossata</taxon>
        <taxon>Ditrysia</taxon>
        <taxon>Tineoidea</taxon>
        <taxon>Psychidae</taxon>
        <taxon>Oiketicinae</taxon>
        <taxon>Eumeta</taxon>
    </lineage>
</organism>